<dbReference type="InterPro" id="IPR019775">
    <property type="entry name" value="WD40_repeat_CS"/>
</dbReference>
<dbReference type="Proteomes" id="UP000285301">
    <property type="component" value="Unassembled WGS sequence"/>
</dbReference>
<dbReference type="STRING" id="1965070.A0A3S3PRM1"/>
<gene>
    <name evidence="6" type="ORF">B4U79_04108</name>
</gene>
<dbReference type="AlphaFoldDB" id="A0A3S3PRM1"/>
<dbReference type="PROSITE" id="PS50197">
    <property type="entry name" value="BEACH"/>
    <property type="match status" value="1"/>
</dbReference>
<dbReference type="EMBL" id="NCKU01000531">
    <property type="protein sequence ID" value="RWS15169.1"/>
    <property type="molecule type" value="Genomic_DNA"/>
</dbReference>
<dbReference type="SUPFAM" id="SSF50729">
    <property type="entry name" value="PH domain-like"/>
    <property type="match status" value="1"/>
</dbReference>
<dbReference type="Gene3D" id="2.130.10.10">
    <property type="entry name" value="YVTN repeat-like/Quinoprotein amine dehydrogenase"/>
    <property type="match status" value="1"/>
</dbReference>
<dbReference type="PROSITE" id="PS51783">
    <property type="entry name" value="PH_BEACH"/>
    <property type="match status" value="1"/>
</dbReference>
<dbReference type="InterPro" id="IPR001680">
    <property type="entry name" value="WD40_rpt"/>
</dbReference>
<evidence type="ECO:0000313" key="7">
    <source>
        <dbReference type="Proteomes" id="UP000285301"/>
    </source>
</evidence>
<comment type="caution">
    <text evidence="6">The sequence shown here is derived from an EMBL/GenBank/DDBJ whole genome shotgun (WGS) entry which is preliminary data.</text>
</comment>
<organism evidence="6 7">
    <name type="scientific">Dinothrombium tinctorium</name>
    <dbReference type="NCBI Taxonomy" id="1965070"/>
    <lineage>
        <taxon>Eukaryota</taxon>
        <taxon>Metazoa</taxon>
        <taxon>Ecdysozoa</taxon>
        <taxon>Arthropoda</taxon>
        <taxon>Chelicerata</taxon>
        <taxon>Arachnida</taxon>
        <taxon>Acari</taxon>
        <taxon>Acariformes</taxon>
        <taxon>Trombidiformes</taxon>
        <taxon>Prostigmata</taxon>
        <taxon>Anystina</taxon>
        <taxon>Parasitengona</taxon>
        <taxon>Trombidioidea</taxon>
        <taxon>Trombidiidae</taxon>
        <taxon>Dinothrombium</taxon>
    </lineage>
</organism>
<dbReference type="FunFam" id="1.10.1540.10:FF:000001">
    <property type="entry name" value="neurobeachin isoform X1"/>
    <property type="match status" value="1"/>
</dbReference>
<dbReference type="InterPro" id="IPR036372">
    <property type="entry name" value="BEACH_dom_sf"/>
</dbReference>
<dbReference type="CDD" id="cd01201">
    <property type="entry name" value="PH_BEACH"/>
    <property type="match status" value="1"/>
</dbReference>
<proteinExistence type="predicted"/>
<dbReference type="SUPFAM" id="SSF81837">
    <property type="entry name" value="BEACH domain"/>
    <property type="match status" value="1"/>
</dbReference>
<feature type="domain" description="BEACH" evidence="4">
    <location>
        <begin position="505"/>
        <end position="808"/>
    </location>
</feature>
<protein>
    <submittedName>
        <fullName evidence="6">Lysosomal-trafficking regulator-like protein</fullName>
    </submittedName>
</protein>
<dbReference type="InterPro" id="IPR023362">
    <property type="entry name" value="PH-BEACH_dom"/>
</dbReference>
<dbReference type="PANTHER" id="PTHR13743">
    <property type="entry name" value="BEIGE/BEACH-RELATED"/>
    <property type="match status" value="1"/>
</dbReference>
<dbReference type="PROSITE" id="PS00678">
    <property type="entry name" value="WD_REPEATS_1"/>
    <property type="match status" value="1"/>
</dbReference>
<dbReference type="OrthoDB" id="26681at2759"/>
<evidence type="ECO:0000259" key="5">
    <source>
        <dbReference type="PROSITE" id="PS51783"/>
    </source>
</evidence>
<evidence type="ECO:0000313" key="6">
    <source>
        <dbReference type="EMBL" id="RWS15169.1"/>
    </source>
</evidence>
<dbReference type="InterPro" id="IPR015943">
    <property type="entry name" value="WD40/YVTN_repeat-like_dom_sf"/>
</dbReference>
<feature type="repeat" description="WD" evidence="3">
    <location>
        <begin position="976"/>
        <end position="1017"/>
    </location>
</feature>
<keyword evidence="2" id="KW-0677">Repeat</keyword>
<evidence type="ECO:0000256" key="1">
    <source>
        <dbReference type="ARBA" id="ARBA00022574"/>
    </source>
</evidence>
<reference evidence="6 7" key="1">
    <citation type="journal article" date="2018" name="Gigascience">
        <title>Genomes of trombidid mites reveal novel predicted allergens and laterally-transferred genes associated with secondary metabolism.</title>
        <authorList>
            <person name="Dong X."/>
            <person name="Chaisiri K."/>
            <person name="Xia D."/>
            <person name="Armstrong S.D."/>
            <person name="Fang Y."/>
            <person name="Donnelly M.J."/>
            <person name="Kadowaki T."/>
            <person name="McGarry J.W."/>
            <person name="Darby A.C."/>
            <person name="Makepeace B.L."/>
        </authorList>
    </citation>
    <scope>NUCLEOTIDE SEQUENCE [LARGE SCALE GENOMIC DNA]</scope>
    <source>
        <strain evidence="6">UoL-WK</strain>
    </source>
</reference>
<dbReference type="Pfam" id="PF02138">
    <property type="entry name" value="Beach"/>
    <property type="match status" value="1"/>
</dbReference>
<dbReference type="InterPro" id="IPR000409">
    <property type="entry name" value="BEACH_dom"/>
</dbReference>
<dbReference type="Gene3D" id="2.30.29.30">
    <property type="entry name" value="Pleckstrin-homology domain (PH domain)/Phosphotyrosine-binding domain (PTB)"/>
    <property type="match status" value="1"/>
</dbReference>
<dbReference type="SUPFAM" id="SSF50978">
    <property type="entry name" value="WD40 repeat-like"/>
    <property type="match status" value="1"/>
</dbReference>
<keyword evidence="1 3" id="KW-0853">WD repeat</keyword>
<dbReference type="Gene3D" id="1.10.1540.10">
    <property type="entry name" value="BEACH domain"/>
    <property type="match status" value="1"/>
</dbReference>
<dbReference type="CDD" id="cd06071">
    <property type="entry name" value="Beach"/>
    <property type="match status" value="1"/>
</dbReference>
<accession>A0A3S3PRM1</accession>
<dbReference type="SMART" id="SM00320">
    <property type="entry name" value="WD40"/>
    <property type="match status" value="3"/>
</dbReference>
<dbReference type="InterPro" id="IPR050865">
    <property type="entry name" value="BEACH_Domain"/>
</dbReference>
<evidence type="ECO:0000256" key="2">
    <source>
        <dbReference type="ARBA" id="ARBA00022737"/>
    </source>
</evidence>
<dbReference type="PANTHER" id="PTHR13743:SF86">
    <property type="entry name" value="LYSOSOMAL-TRAFFICKING REGULATOR"/>
    <property type="match status" value="1"/>
</dbReference>
<dbReference type="PROSITE" id="PS50082">
    <property type="entry name" value="WD_REPEATS_2"/>
    <property type="match status" value="1"/>
</dbReference>
<sequence length="1119" mass="129280">MERSNQIPNNHQVGSMKSDYFFNLFHLSELNLNIEPSILSFADTASTSSVLSPDYLNMDGNEFEDEKIIRLSEGELAERLQYLMIKSTDFIVLNHFEKNNDKTEELYFGRTFLHFLVTNFDLIIKHYKNRQSRTFWSSVLSSCKDTVKLSLIKCLTFALSEVETLEEASFLGRFLCQHSSTVKNMVKFCQKSLLPLEAFLLDLNAFEISIEEKQCIKEILQSIENIRSKKRVYLRNFKEVISEWFDDLHRERQLKSRSNIENEQKIAARLDELISSVTETAMSVTRDFVEAQNKERKQFFNHIKQTNSFNYAIKKAWKLLITTFSHERSVWYYTEAFPQNWELDPTEGPLRIRRKLRRCFLNIDNKFFQKGCEIKERKLLMSYLFEKDKYETDSSAFVDRILTNERIIYTTTCMVITPGDEYPGEVLIGTSCIHFVGEQKTASNSCVITEVWMFEDIKEINRRRYQLQNNAIEMFLTNGLTFLIAFDTKDICEDFLNALFTRNLPNLVNEKSLLEMTQLWRERRITNFEYLTFLNKVAGRSFNDLMQYPVFPFVLSDYDSQTLDLENQGSFRKLNRPMAVQKKSKEEYYINQYNYLKAEYESTCHLGELMLPTTGPYHYGSHYSNSGTVLHFLVRLPPFTQMFLQYQDNSFDLPDRTFHSLSTSWRLSSGDSTTDFKELVPEFFFLPEFLTNFQKFNFGIRQNNAVVDDVNLSNWCRNDPRLFILIHRQALESDYVTEHLNEWIDLVFGYKQSGKAAIEAINVFHPATYYGVDASKIKDPLKRKALQTMTKTFGQMPKQLFFSSHLNVYPKTHGRMQRSSEVFPQVIGEVNGLKWGTYVFSPSEPEPLVVCRKNGYSKIAALIPLVTNDVFGISKNSCLMLKYNKHKGGALLNTTCFTNAVITWNHCDGIFRIKYQRDGPLIPFIPEKTLDKVSICCSVPDCNVLLVGYRSGSMVAYSFKEALKMGEVPKYETYCLHGHNGSIDVICMNKEFMIAISGGSDGRCLMWDLNKFCYVRTITKHDDPIKLLAISPTLGDIVSVSDLDEGSALKVNTINGITVGHVKTGEKIEALCYSTAPEGVSVNVIATGFSNGNIQLWSSWDLTAVRLISADRYTKPIKW</sequence>
<keyword evidence="7" id="KW-1185">Reference proteome</keyword>
<dbReference type="InterPro" id="IPR036322">
    <property type="entry name" value="WD40_repeat_dom_sf"/>
</dbReference>
<dbReference type="SMART" id="SM01026">
    <property type="entry name" value="Beach"/>
    <property type="match status" value="1"/>
</dbReference>
<dbReference type="InterPro" id="IPR011993">
    <property type="entry name" value="PH-like_dom_sf"/>
</dbReference>
<name>A0A3S3PRM1_9ACAR</name>
<dbReference type="Pfam" id="PF14844">
    <property type="entry name" value="PH_BEACH"/>
    <property type="match status" value="1"/>
</dbReference>
<evidence type="ECO:0000256" key="3">
    <source>
        <dbReference type="PROSITE-ProRule" id="PRU00221"/>
    </source>
</evidence>
<feature type="domain" description="BEACH-type PH" evidence="5">
    <location>
        <begin position="402"/>
        <end position="500"/>
    </location>
</feature>
<evidence type="ECO:0000259" key="4">
    <source>
        <dbReference type="PROSITE" id="PS50197"/>
    </source>
</evidence>